<proteinExistence type="predicted"/>
<dbReference type="RefSeq" id="WP_184365422.1">
    <property type="nucleotide sequence ID" value="NZ_BAAAKM010000021.1"/>
</dbReference>
<dbReference type="InterPro" id="IPR020846">
    <property type="entry name" value="MFS_dom"/>
</dbReference>
<feature type="transmembrane region" description="Helical" evidence="6">
    <location>
        <begin position="151"/>
        <end position="184"/>
    </location>
</feature>
<comment type="caution">
    <text evidence="8">The sequence shown here is derived from an EMBL/GenBank/DDBJ whole genome shotgun (WGS) entry which is preliminary data.</text>
</comment>
<dbReference type="GO" id="GO:0005886">
    <property type="term" value="C:plasma membrane"/>
    <property type="evidence" value="ECO:0007669"/>
    <property type="project" value="UniProtKB-SubCell"/>
</dbReference>
<name>A0A840W4C3_9ACTN</name>
<reference evidence="8 9" key="1">
    <citation type="submission" date="2020-08" db="EMBL/GenBank/DDBJ databases">
        <title>Sequencing the genomes of 1000 actinobacteria strains.</title>
        <authorList>
            <person name="Klenk H.-P."/>
        </authorList>
    </citation>
    <scope>NUCLEOTIDE SEQUENCE [LARGE SCALE GENOMIC DNA]</scope>
    <source>
        <strain evidence="8 9">DSM 44598</strain>
    </source>
</reference>
<keyword evidence="4 6" id="KW-1133">Transmembrane helix</keyword>
<evidence type="ECO:0000313" key="9">
    <source>
        <dbReference type="Proteomes" id="UP000579647"/>
    </source>
</evidence>
<evidence type="ECO:0000256" key="6">
    <source>
        <dbReference type="SAM" id="Phobius"/>
    </source>
</evidence>
<dbReference type="AlphaFoldDB" id="A0A840W4C3"/>
<feature type="transmembrane region" description="Helical" evidence="6">
    <location>
        <begin position="259"/>
        <end position="279"/>
    </location>
</feature>
<evidence type="ECO:0000259" key="7">
    <source>
        <dbReference type="PROSITE" id="PS50850"/>
    </source>
</evidence>
<evidence type="ECO:0000256" key="2">
    <source>
        <dbReference type="ARBA" id="ARBA00022475"/>
    </source>
</evidence>
<protein>
    <submittedName>
        <fullName evidence="8">MFS family permease</fullName>
    </submittedName>
</protein>
<accession>A0A840W4C3</accession>
<evidence type="ECO:0000256" key="3">
    <source>
        <dbReference type="ARBA" id="ARBA00022692"/>
    </source>
</evidence>
<dbReference type="SUPFAM" id="SSF103473">
    <property type="entry name" value="MFS general substrate transporter"/>
    <property type="match status" value="1"/>
</dbReference>
<dbReference type="InterPro" id="IPR036259">
    <property type="entry name" value="MFS_trans_sf"/>
</dbReference>
<keyword evidence="9" id="KW-1185">Reference proteome</keyword>
<keyword evidence="2" id="KW-1003">Cell membrane</keyword>
<comment type="subcellular location">
    <subcellularLocation>
        <location evidence="1">Cell membrane</location>
        <topology evidence="1">Multi-pass membrane protein</topology>
    </subcellularLocation>
</comment>
<evidence type="ECO:0000256" key="5">
    <source>
        <dbReference type="ARBA" id="ARBA00023136"/>
    </source>
</evidence>
<dbReference type="GO" id="GO:0022857">
    <property type="term" value="F:transmembrane transporter activity"/>
    <property type="evidence" value="ECO:0007669"/>
    <property type="project" value="InterPro"/>
</dbReference>
<dbReference type="PANTHER" id="PTHR23513:SF6">
    <property type="entry name" value="MAJOR FACILITATOR SUPERFAMILY ASSOCIATED DOMAIN-CONTAINING PROTEIN"/>
    <property type="match status" value="1"/>
</dbReference>
<keyword evidence="5 6" id="KW-0472">Membrane</keyword>
<dbReference type="Gene3D" id="1.20.1250.20">
    <property type="entry name" value="MFS general substrate transporter like domains"/>
    <property type="match status" value="1"/>
</dbReference>
<feature type="transmembrane region" description="Helical" evidence="6">
    <location>
        <begin position="78"/>
        <end position="108"/>
    </location>
</feature>
<feature type="transmembrane region" description="Helical" evidence="6">
    <location>
        <begin position="36"/>
        <end position="57"/>
    </location>
</feature>
<feature type="transmembrane region" description="Helical" evidence="6">
    <location>
        <begin position="12"/>
        <end position="30"/>
    </location>
</feature>
<dbReference type="EMBL" id="JACHDO010000001">
    <property type="protein sequence ID" value="MBB5491810.1"/>
    <property type="molecule type" value="Genomic_DNA"/>
</dbReference>
<sequence>MRPVIGLVTSEAFAYTGTRLAMIAIPWFVLETTGSPALMGLVTLFELGSYTLARLFVGPVLDRVGQRAVSVRVDLLAAVALLAVPLLFSAGLLPFPVLLVLVTVIGLATGPSEAAKVSLSPFVAAAANVRLERVTGLTGTVDRLSMTVGPIAAGAVVAALGALTALYVNAALMVLSALVMMFLLRRDTETAGRAEADPEAEDGYLARLHAGWRAVWGDLPLRMLVAMILVTNVVDVAVMSLALPIWAHEGGWGPQAVGLVAGALGGASVAGSLLAVWIGHRLPRRAAFFAAMVVAGPPRILVLALDVPLWVVLAVWAVSGLGGGLINPILSAVIFERLPRHVVGRGTSMVGALARLGAPVAAPGIGVAIGLLGVAPVLAAGAAVYLAAVTLPAFGRAAKGLERPPAEPEAASRNAET</sequence>
<feature type="transmembrane region" description="Helical" evidence="6">
    <location>
        <begin position="286"/>
        <end position="305"/>
    </location>
</feature>
<dbReference type="PANTHER" id="PTHR23513">
    <property type="entry name" value="INTEGRAL MEMBRANE EFFLUX PROTEIN-RELATED"/>
    <property type="match status" value="1"/>
</dbReference>
<evidence type="ECO:0000313" key="8">
    <source>
        <dbReference type="EMBL" id="MBB5491810.1"/>
    </source>
</evidence>
<evidence type="ECO:0000256" key="4">
    <source>
        <dbReference type="ARBA" id="ARBA00022989"/>
    </source>
</evidence>
<feature type="transmembrane region" description="Helical" evidence="6">
    <location>
        <begin position="223"/>
        <end position="247"/>
    </location>
</feature>
<keyword evidence="3 6" id="KW-0812">Transmembrane</keyword>
<dbReference type="Pfam" id="PF07690">
    <property type="entry name" value="MFS_1"/>
    <property type="match status" value="1"/>
</dbReference>
<organism evidence="8 9">
    <name type="scientific">Nocardiopsis metallicus</name>
    <dbReference type="NCBI Taxonomy" id="179819"/>
    <lineage>
        <taxon>Bacteria</taxon>
        <taxon>Bacillati</taxon>
        <taxon>Actinomycetota</taxon>
        <taxon>Actinomycetes</taxon>
        <taxon>Streptosporangiales</taxon>
        <taxon>Nocardiopsidaceae</taxon>
        <taxon>Nocardiopsis</taxon>
    </lineage>
</organism>
<evidence type="ECO:0000256" key="1">
    <source>
        <dbReference type="ARBA" id="ARBA00004651"/>
    </source>
</evidence>
<feature type="domain" description="Major facilitator superfamily (MFS) profile" evidence="7">
    <location>
        <begin position="1"/>
        <end position="399"/>
    </location>
</feature>
<feature type="transmembrane region" description="Helical" evidence="6">
    <location>
        <begin position="311"/>
        <end position="335"/>
    </location>
</feature>
<gene>
    <name evidence="8" type="ORF">HNR07_002947</name>
</gene>
<dbReference type="Proteomes" id="UP000579647">
    <property type="component" value="Unassembled WGS sequence"/>
</dbReference>
<dbReference type="InterPro" id="IPR011701">
    <property type="entry name" value="MFS"/>
</dbReference>
<dbReference type="PROSITE" id="PS50850">
    <property type="entry name" value="MFS"/>
    <property type="match status" value="1"/>
</dbReference>